<evidence type="ECO:0000313" key="2">
    <source>
        <dbReference type="Proteomes" id="UP000593571"/>
    </source>
</evidence>
<accession>A0A7J8JGK9</accession>
<keyword evidence="2" id="KW-1185">Reference proteome</keyword>
<dbReference type="EMBL" id="JACASE010000002">
    <property type="protein sequence ID" value="KAF6496034.1"/>
    <property type="molecule type" value="Genomic_DNA"/>
</dbReference>
<dbReference type="Proteomes" id="UP000593571">
    <property type="component" value="Unassembled WGS sequence"/>
</dbReference>
<dbReference type="AlphaFoldDB" id="A0A7J8JGK9"/>
<evidence type="ECO:0000313" key="1">
    <source>
        <dbReference type="EMBL" id="KAF6496034.1"/>
    </source>
</evidence>
<name>A0A7J8JGK9_ROUAE</name>
<proteinExistence type="predicted"/>
<organism evidence="1 2">
    <name type="scientific">Rousettus aegyptiacus</name>
    <name type="common">Egyptian fruit bat</name>
    <name type="synonym">Pteropus aegyptiacus</name>
    <dbReference type="NCBI Taxonomy" id="9407"/>
    <lineage>
        <taxon>Eukaryota</taxon>
        <taxon>Metazoa</taxon>
        <taxon>Chordata</taxon>
        <taxon>Craniata</taxon>
        <taxon>Vertebrata</taxon>
        <taxon>Euteleostomi</taxon>
        <taxon>Mammalia</taxon>
        <taxon>Eutheria</taxon>
        <taxon>Laurasiatheria</taxon>
        <taxon>Chiroptera</taxon>
        <taxon>Yinpterochiroptera</taxon>
        <taxon>Pteropodoidea</taxon>
        <taxon>Pteropodidae</taxon>
        <taxon>Rousettinae</taxon>
        <taxon>Rousettus</taxon>
    </lineage>
</organism>
<protein>
    <submittedName>
        <fullName evidence="1">Uncharacterized protein</fullName>
    </submittedName>
</protein>
<reference evidence="1 2" key="1">
    <citation type="journal article" date="2020" name="Nature">
        <title>Six reference-quality genomes reveal evolution of bat adaptations.</title>
        <authorList>
            <person name="Jebb D."/>
            <person name="Huang Z."/>
            <person name="Pippel M."/>
            <person name="Hughes G.M."/>
            <person name="Lavrichenko K."/>
            <person name="Devanna P."/>
            <person name="Winkler S."/>
            <person name="Jermiin L.S."/>
            <person name="Skirmuntt E.C."/>
            <person name="Katzourakis A."/>
            <person name="Burkitt-Gray L."/>
            <person name="Ray D.A."/>
            <person name="Sullivan K.A.M."/>
            <person name="Roscito J.G."/>
            <person name="Kirilenko B.M."/>
            <person name="Davalos L.M."/>
            <person name="Corthals A.P."/>
            <person name="Power M.L."/>
            <person name="Jones G."/>
            <person name="Ransome R.D."/>
            <person name="Dechmann D.K.N."/>
            <person name="Locatelli A.G."/>
            <person name="Puechmaille S.J."/>
            <person name="Fedrigo O."/>
            <person name="Jarvis E.D."/>
            <person name="Hiller M."/>
            <person name="Vernes S.C."/>
            <person name="Myers E.W."/>
            <person name="Teeling E.C."/>
        </authorList>
    </citation>
    <scope>NUCLEOTIDE SEQUENCE [LARGE SCALE GENOMIC DNA]</scope>
    <source>
        <strain evidence="1">MRouAeg1</strain>
        <tissue evidence="1">Muscle</tissue>
    </source>
</reference>
<gene>
    <name evidence="1" type="ORF">HJG63_010293</name>
</gene>
<sequence>MMATSFLIYSFLWAKRNFTSQVLLLSLSLLCKPYSLLRPNPEYESSSELYSRSSFHSLDNHIHFHLLNFHQWYYMPMPTKSLYSSLTHMICLKPTYSNIYSHCHWMLFGKYEINMARKWIPSFGHSC</sequence>
<comment type="caution">
    <text evidence="1">The sequence shown here is derived from an EMBL/GenBank/DDBJ whole genome shotgun (WGS) entry which is preliminary data.</text>
</comment>